<dbReference type="AlphaFoldDB" id="A0A1I3HWB2"/>
<evidence type="ECO:0000256" key="2">
    <source>
        <dbReference type="SAM" id="SignalP"/>
    </source>
</evidence>
<dbReference type="RefSeq" id="WP_175517396.1">
    <property type="nucleotide sequence ID" value="NZ_FOQD01000008.1"/>
</dbReference>
<organism evidence="5 6">
    <name type="scientific">Planctomicrobium piriforme</name>
    <dbReference type="NCBI Taxonomy" id="1576369"/>
    <lineage>
        <taxon>Bacteria</taxon>
        <taxon>Pseudomonadati</taxon>
        <taxon>Planctomycetota</taxon>
        <taxon>Planctomycetia</taxon>
        <taxon>Planctomycetales</taxon>
        <taxon>Planctomycetaceae</taxon>
        <taxon>Planctomicrobium</taxon>
    </lineage>
</organism>
<feature type="domain" description="EcxA zinc-binding" evidence="3">
    <location>
        <begin position="456"/>
        <end position="776"/>
    </location>
</feature>
<dbReference type="GO" id="GO:0008237">
    <property type="term" value="F:metallopeptidase activity"/>
    <property type="evidence" value="ECO:0007669"/>
    <property type="project" value="InterPro"/>
</dbReference>
<feature type="domain" description="DUF5117" evidence="4">
    <location>
        <begin position="99"/>
        <end position="279"/>
    </location>
</feature>
<name>A0A1I3HWB2_9PLAN</name>
<dbReference type="EMBL" id="FOQD01000008">
    <property type="protein sequence ID" value="SFI39889.1"/>
    <property type="molecule type" value="Genomic_DNA"/>
</dbReference>
<evidence type="ECO:0000256" key="1">
    <source>
        <dbReference type="SAM" id="MobiDB-lite"/>
    </source>
</evidence>
<feature type="chain" id="PRO_5011435796" description="DUF5117 domain-containing protein" evidence="2">
    <location>
        <begin position="24"/>
        <end position="875"/>
    </location>
</feature>
<evidence type="ECO:0000313" key="6">
    <source>
        <dbReference type="Proteomes" id="UP000199518"/>
    </source>
</evidence>
<gene>
    <name evidence="5" type="ORF">SAMN05421753_108214</name>
</gene>
<evidence type="ECO:0000259" key="3">
    <source>
        <dbReference type="Pfam" id="PF16313"/>
    </source>
</evidence>
<protein>
    <recommendedName>
        <fullName evidence="7">DUF5117 domain-containing protein</fullName>
    </recommendedName>
</protein>
<dbReference type="Gene3D" id="3.40.390.10">
    <property type="entry name" value="Collagenase (Catalytic Domain)"/>
    <property type="match status" value="1"/>
</dbReference>
<evidence type="ECO:0000313" key="5">
    <source>
        <dbReference type="EMBL" id="SFI39889.1"/>
    </source>
</evidence>
<dbReference type="PANTHER" id="PTHR38478">
    <property type="entry name" value="PEPTIDASE M1A AND M12B"/>
    <property type="match status" value="1"/>
</dbReference>
<dbReference type="Pfam" id="PF16313">
    <property type="entry name" value="DUF4953"/>
    <property type="match status" value="1"/>
</dbReference>
<keyword evidence="6" id="KW-1185">Reference proteome</keyword>
<evidence type="ECO:0008006" key="7">
    <source>
        <dbReference type="Google" id="ProtNLM"/>
    </source>
</evidence>
<dbReference type="PANTHER" id="PTHR38478:SF1">
    <property type="entry name" value="ZINC DEPENDENT METALLOPROTEASE DOMAIN LIPOPROTEIN"/>
    <property type="match status" value="1"/>
</dbReference>
<feature type="region of interest" description="Disordered" evidence="1">
    <location>
        <begin position="571"/>
        <end position="590"/>
    </location>
</feature>
<proteinExistence type="predicted"/>
<dbReference type="Pfam" id="PF17148">
    <property type="entry name" value="DUF5117"/>
    <property type="match status" value="1"/>
</dbReference>
<dbReference type="InterPro" id="IPR032534">
    <property type="entry name" value="EcxA_zinc-bd"/>
</dbReference>
<dbReference type="InterPro" id="IPR024079">
    <property type="entry name" value="MetalloPept_cat_dom_sf"/>
</dbReference>
<feature type="signal peptide" evidence="2">
    <location>
        <begin position="1"/>
        <end position="23"/>
    </location>
</feature>
<accession>A0A1I3HWB2</accession>
<dbReference type="SUPFAM" id="SSF55486">
    <property type="entry name" value="Metalloproteases ('zincins'), catalytic domain"/>
    <property type="match status" value="1"/>
</dbReference>
<reference evidence="6" key="1">
    <citation type="submission" date="2016-10" db="EMBL/GenBank/DDBJ databases">
        <authorList>
            <person name="Varghese N."/>
            <person name="Submissions S."/>
        </authorList>
    </citation>
    <scope>NUCLEOTIDE SEQUENCE [LARGE SCALE GENOMIC DNA]</scope>
    <source>
        <strain evidence="6">DSM 26348</strain>
    </source>
</reference>
<dbReference type="InterPro" id="IPR034032">
    <property type="entry name" value="Zn_MMP-like_bac"/>
</dbReference>
<dbReference type="InterPro" id="IPR033413">
    <property type="entry name" value="DUF5117"/>
</dbReference>
<dbReference type="STRING" id="1576369.SAMN05421753_108214"/>
<sequence length="875" mass="97890">MRRLVLGWSFLCLGLLLSAPAFAQEEADKGGERPKSKFDQMIDKKKKVEGLWTLYHNDQQLLAEFSDSALKKEYIVIPSISKGISQGMVLGGMSWNFGEDVIWSFKKTDDKLFIYQRNVRFRAKPNTPEAAAIELAYSDSILYSLPILTKTPTGGTLVDFTQVFMNDELQIGSAIGPGFRFAPDRSTITKLKGFEENVELQINAVYSGSMPIETVPNSRGVQVGVHYSISILPPIGANGYKPRLADDRVGYFVTAIKDFSDKDDPDHFVRYLNRWNLQKLDPSIDLSPPKEPIRFYIENTVPVALRPTVEAAILEWNKAFEKLGFAGAIKVDQQPVDPNFDPENIRYNTFRWMTANAGMAMGPSRVDPRTGQILDADIIFDSSFLDSWSEKWETYRGDTAATFGEGKQDPFGGDAAATHGFGHRHSTSCSYCQEMQRLNGFAAAFFVASGVNADGKLPKEFIHEGMKEVVMHEVGHTLGLRHNFKASTWKNLEQINDKETGTKEGIVASVMDYVAPNISPDKEKQGLYFPQTIGPYDYWAIEYGYKPVQGNEADELKKIAARSTEPALAYTTDEDTRGTDSDPYSARFDLGQDPLDYARRQMEITTKAMPTITQRSVKEGEGYQQARQAFNMLFNEYWQSAATAAKFPGGISLSRDHKTEKDGKAPFTMIPAEKQRAAMKLISESVFSPPVPAGDQLNYLAISRWSHWGMQEPARQDFAIHDEVLSRQDGILGRVLNPMTLSRILDSEFKVPAGQDAYTLDEHMQITVDGIFTEWTAAPAKEKYDNRDPLISSFRRNLQRMAIRRLGTIVTTASSGPSDARTLTRMHLVNLRDSAQKLLSNDKLTLDSYSKAHLMDSVARIDSMLNAEVVLPGVN</sequence>
<keyword evidence="2" id="KW-0732">Signal</keyword>
<evidence type="ECO:0000259" key="4">
    <source>
        <dbReference type="Pfam" id="PF17148"/>
    </source>
</evidence>
<dbReference type="CDD" id="cd04276">
    <property type="entry name" value="ZnMc_MMP_like_2"/>
    <property type="match status" value="1"/>
</dbReference>
<dbReference type="Proteomes" id="UP000199518">
    <property type="component" value="Unassembled WGS sequence"/>
</dbReference>